<name>A0A0V1GVF3_9BILA</name>
<dbReference type="EMBL" id="JYDP01000248">
    <property type="protein sequence ID" value="KRZ02005.1"/>
    <property type="molecule type" value="Genomic_DNA"/>
</dbReference>
<proteinExistence type="predicted"/>
<dbReference type="AlphaFoldDB" id="A0A0V1GVF3"/>
<organism evidence="1 2">
    <name type="scientific">Trichinella zimbabwensis</name>
    <dbReference type="NCBI Taxonomy" id="268475"/>
    <lineage>
        <taxon>Eukaryota</taxon>
        <taxon>Metazoa</taxon>
        <taxon>Ecdysozoa</taxon>
        <taxon>Nematoda</taxon>
        <taxon>Enoplea</taxon>
        <taxon>Dorylaimia</taxon>
        <taxon>Trichinellida</taxon>
        <taxon>Trichinellidae</taxon>
        <taxon>Trichinella</taxon>
    </lineage>
</organism>
<keyword evidence="2" id="KW-1185">Reference proteome</keyword>
<reference evidence="1 2" key="1">
    <citation type="submission" date="2015-01" db="EMBL/GenBank/DDBJ databases">
        <title>Evolution of Trichinella species and genotypes.</title>
        <authorList>
            <person name="Korhonen P.K."/>
            <person name="Edoardo P."/>
            <person name="Giuseppe L.R."/>
            <person name="Gasser R.B."/>
        </authorList>
    </citation>
    <scope>NUCLEOTIDE SEQUENCE [LARGE SCALE GENOMIC DNA]</scope>
    <source>
        <strain evidence="1">ISS1029</strain>
    </source>
</reference>
<accession>A0A0V1GVF3</accession>
<sequence>MTAQNVQGLVQLAATFNSPRRSTRRDDQLAAAINSPQRSTRHDYCVFGIGALIHVIYGGGSRYMNHIPNLPELLLFKGKH</sequence>
<dbReference type="Proteomes" id="UP000055024">
    <property type="component" value="Unassembled WGS sequence"/>
</dbReference>
<evidence type="ECO:0000313" key="1">
    <source>
        <dbReference type="EMBL" id="KRZ02005.1"/>
    </source>
</evidence>
<protein>
    <submittedName>
        <fullName evidence="1">Uncharacterized protein</fullName>
    </submittedName>
</protein>
<comment type="caution">
    <text evidence="1">The sequence shown here is derived from an EMBL/GenBank/DDBJ whole genome shotgun (WGS) entry which is preliminary data.</text>
</comment>
<gene>
    <name evidence="1" type="ORF">T11_2123</name>
</gene>
<evidence type="ECO:0000313" key="2">
    <source>
        <dbReference type="Proteomes" id="UP000055024"/>
    </source>
</evidence>